<comment type="caution">
    <text evidence="1">The sequence shown here is derived from an EMBL/GenBank/DDBJ whole genome shotgun (WGS) entry which is preliminary data.</text>
</comment>
<proteinExistence type="predicted"/>
<evidence type="ECO:0000313" key="2">
    <source>
        <dbReference type="Proteomes" id="UP000316778"/>
    </source>
</evidence>
<sequence>MTKTYKVSYKTYFNDRLKQVSFHGKITYPLYVQVTFDRKTIFFKSYYFELFSKPRYFLTAAGLSGGPTIEDIIKKENEVIDFIIDKNQQDFSLDLFKKEYGYYSKDLCDITEEGFIDYMYIFFQDKGMPDLAVTVRQGSRFRIVYDVVRDMKRAFNKPLYDELIENSFYLAPPYLPLYGFMQQTKKWPMLSLTVLEWEDIKTKARFTEYMQKYYPEKDALEVMNEIDKWLSQIKRQNE</sequence>
<dbReference type="RefSeq" id="WP_145710316.1">
    <property type="nucleotide sequence ID" value="NZ_BAAAFY010000001.1"/>
</dbReference>
<name>A0A562TCC4_CHIJA</name>
<reference evidence="1 2" key="1">
    <citation type="journal article" date="2013" name="Stand. Genomic Sci.">
        <title>Genomic Encyclopedia of Type Strains, Phase I: The one thousand microbial genomes (KMG-I) project.</title>
        <authorList>
            <person name="Kyrpides N.C."/>
            <person name="Woyke T."/>
            <person name="Eisen J.A."/>
            <person name="Garrity G."/>
            <person name="Lilburn T.G."/>
            <person name="Beck B.J."/>
            <person name="Whitman W.B."/>
            <person name="Hugenholtz P."/>
            <person name="Klenk H.P."/>
        </authorList>
    </citation>
    <scope>NUCLEOTIDE SEQUENCE [LARGE SCALE GENOMIC DNA]</scope>
    <source>
        <strain evidence="1 2">DSM 13484</strain>
    </source>
</reference>
<protein>
    <submittedName>
        <fullName evidence="1">Uncharacterized protein</fullName>
    </submittedName>
</protein>
<keyword evidence="2" id="KW-1185">Reference proteome</keyword>
<accession>A0A562TCC4</accession>
<dbReference type="Proteomes" id="UP000316778">
    <property type="component" value="Unassembled WGS sequence"/>
</dbReference>
<dbReference type="EMBL" id="VLLG01000002">
    <property type="protein sequence ID" value="TWI91152.1"/>
    <property type="molecule type" value="Genomic_DNA"/>
</dbReference>
<gene>
    <name evidence="1" type="ORF">LX66_0514</name>
</gene>
<evidence type="ECO:0000313" key="1">
    <source>
        <dbReference type="EMBL" id="TWI91152.1"/>
    </source>
</evidence>
<dbReference type="AlphaFoldDB" id="A0A562TCC4"/>
<dbReference type="OrthoDB" id="648314at2"/>
<organism evidence="1 2">
    <name type="scientific">Chitinophaga japonensis</name>
    <name type="common">Flexibacter japonensis</name>
    <dbReference type="NCBI Taxonomy" id="104662"/>
    <lineage>
        <taxon>Bacteria</taxon>
        <taxon>Pseudomonadati</taxon>
        <taxon>Bacteroidota</taxon>
        <taxon>Chitinophagia</taxon>
        <taxon>Chitinophagales</taxon>
        <taxon>Chitinophagaceae</taxon>
        <taxon>Chitinophaga</taxon>
    </lineage>
</organism>